<gene>
    <name evidence="12 13" type="primary">crcB</name>
    <name evidence="12" type="synonym">fluC</name>
    <name evidence="13" type="ORF">ArsFIN_08680</name>
    <name evidence="14" type="ORF">QE207_14020</name>
    <name evidence="15" type="ORF">QE210_04015</name>
    <name evidence="16" type="ORF">QE258_03740</name>
</gene>
<dbReference type="Pfam" id="PF02537">
    <property type="entry name" value="CRCB"/>
    <property type="match status" value="1"/>
</dbReference>
<evidence type="ECO:0000313" key="17">
    <source>
        <dbReference type="Proteomes" id="UP000295134"/>
    </source>
</evidence>
<protein>
    <recommendedName>
        <fullName evidence="12">Fluoride-specific ion channel FluC</fullName>
    </recommendedName>
</protein>
<keyword evidence="8 12" id="KW-0472">Membrane</keyword>
<keyword evidence="7 12" id="KW-0406">Ion transport</keyword>
<evidence type="ECO:0000256" key="12">
    <source>
        <dbReference type="HAMAP-Rule" id="MF_00454"/>
    </source>
</evidence>
<feature type="transmembrane region" description="Helical" evidence="12">
    <location>
        <begin position="67"/>
        <end position="91"/>
    </location>
</feature>
<evidence type="ECO:0000256" key="7">
    <source>
        <dbReference type="ARBA" id="ARBA00023065"/>
    </source>
</evidence>
<dbReference type="Proteomes" id="UP001177597">
    <property type="component" value="Chromosome"/>
</dbReference>
<dbReference type="GO" id="GO:0046872">
    <property type="term" value="F:metal ion binding"/>
    <property type="evidence" value="ECO:0007669"/>
    <property type="project" value="UniProtKB-KW"/>
</dbReference>
<reference evidence="14" key="2">
    <citation type="submission" date="2023-04" db="EMBL/GenBank/DDBJ databases">
        <title>Genome dynamics across the evolutionary transition to endosymbiosis.</title>
        <authorList>
            <person name="Siozios S."/>
            <person name="Nadal-Jimenez P."/>
            <person name="Azagi T."/>
            <person name="Sprong H."/>
            <person name="Frost C.L."/>
            <person name="Parratt S.R."/>
            <person name="Taylor G."/>
            <person name="Brettell L."/>
            <person name="Lew K.C."/>
            <person name="Croft L."/>
            <person name="King K.C."/>
            <person name="Brockhurst M.A."/>
            <person name="Hypsa V."/>
            <person name="Novakova E."/>
            <person name="Darby A.C."/>
            <person name="Hurst G.D.D."/>
        </authorList>
    </citation>
    <scope>NUCLEOTIDE SEQUENCE</scope>
    <source>
        <strain evidence="14">AIh</strain>
        <strain evidence="16">ANv_CAN</strain>
        <strain evidence="15">APv</strain>
    </source>
</reference>
<comment type="subcellular location">
    <subcellularLocation>
        <location evidence="1 12">Cell membrane</location>
        <topology evidence="1 12">Multi-pass membrane protein</topology>
    </subcellularLocation>
</comment>
<dbReference type="InterPro" id="IPR003691">
    <property type="entry name" value="FluC"/>
</dbReference>
<dbReference type="KEGG" id="ans:ArsFIN_08680"/>
<feature type="binding site" evidence="12">
    <location>
        <position position="78"/>
    </location>
    <ligand>
        <name>Na(+)</name>
        <dbReference type="ChEBI" id="CHEBI:29101"/>
        <note>structural</note>
    </ligand>
</feature>
<evidence type="ECO:0000313" key="13">
    <source>
        <dbReference type="EMBL" id="QBY42323.1"/>
    </source>
</evidence>
<comment type="function">
    <text evidence="12">Fluoride-specific ion channel. Important for reducing fluoride concentration in the cell, thus reducing its toxicity.</text>
</comment>
<evidence type="ECO:0000256" key="10">
    <source>
        <dbReference type="ARBA" id="ARBA00035120"/>
    </source>
</evidence>
<evidence type="ECO:0000256" key="9">
    <source>
        <dbReference type="ARBA" id="ARBA00023303"/>
    </source>
</evidence>
<evidence type="ECO:0000256" key="8">
    <source>
        <dbReference type="ARBA" id="ARBA00023136"/>
    </source>
</evidence>
<keyword evidence="9 12" id="KW-0407">Ion channel</keyword>
<keyword evidence="2 12" id="KW-1003">Cell membrane</keyword>
<keyword evidence="3" id="KW-0997">Cell inner membrane</keyword>
<dbReference type="GO" id="GO:0140114">
    <property type="term" value="P:cellular detoxification of fluoride"/>
    <property type="evidence" value="ECO:0007669"/>
    <property type="project" value="UniProtKB-UniRule"/>
</dbReference>
<feature type="transmembrane region" description="Helical" evidence="12">
    <location>
        <begin position="29"/>
        <end position="55"/>
    </location>
</feature>
<feature type="binding site" evidence="12">
    <location>
        <position position="75"/>
    </location>
    <ligand>
        <name>Na(+)</name>
        <dbReference type="ChEBI" id="CHEBI:29101"/>
        <note>structural</note>
    </ligand>
</feature>
<reference evidence="13 17" key="1">
    <citation type="submission" date="2019-03" db="EMBL/GenBank/DDBJ databases">
        <title>Long-read sequencing reveals hyperdense prophage content in a complex bacterial symbiont genome.</title>
        <authorList>
            <person name="Frost C.L."/>
            <person name="Siozios S."/>
            <person name="Nadal-Jimenez P."/>
            <person name="Brockhurst M.A."/>
            <person name="King K.C."/>
            <person name="Darby A.C."/>
            <person name="Hurst G.D.D."/>
        </authorList>
    </citation>
    <scope>NUCLEOTIDE SEQUENCE [LARGE SCALE GENOMIC DNA]</scope>
    <source>
        <strain evidence="13 17">FIN</strain>
    </source>
</reference>
<evidence type="ECO:0000256" key="6">
    <source>
        <dbReference type="ARBA" id="ARBA00023053"/>
    </source>
</evidence>
<sequence length="127" mass="14321">MIKIFLAISIGSALGGILRWLLSTKLNPLIALLPLGTYLSNVIASFILGIAFAYFANHYTLSPEWRLMVMTGFCGGLSTFSTFSLEVMLSFQQQRYYHGFLEILIHVVSTLLVTYFGMLVYQLIQNR</sequence>
<evidence type="ECO:0000256" key="5">
    <source>
        <dbReference type="ARBA" id="ARBA00022989"/>
    </source>
</evidence>
<evidence type="ECO:0000256" key="1">
    <source>
        <dbReference type="ARBA" id="ARBA00004651"/>
    </source>
</evidence>
<keyword evidence="12" id="KW-0479">Metal-binding</keyword>
<dbReference type="GeneID" id="96876110"/>
<dbReference type="EMBL" id="CP123504">
    <property type="protein sequence ID" value="WGM02277.1"/>
    <property type="molecule type" value="Genomic_DNA"/>
</dbReference>
<keyword evidence="5 12" id="KW-1133">Transmembrane helix</keyword>
<evidence type="ECO:0000256" key="3">
    <source>
        <dbReference type="ARBA" id="ARBA00022519"/>
    </source>
</evidence>
<keyword evidence="12" id="KW-0813">Transport</keyword>
<keyword evidence="18" id="KW-1185">Reference proteome</keyword>
<evidence type="ECO:0000313" key="15">
    <source>
        <dbReference type="EMBL" id="WGM02277.1"/>
    </source>
</evidence>
<dbReference type="PANTHER" id="PTHR28259">
    <property type="entry name" value="FLUORIDE EXPORT PROTEIN 1-RELATED"/>
    <property type="match status" value="1"/>
</dbReference>
<dbReference type="EMBL" id="CP123498">
    <property type="protein sequence ID" value="WGL94797.1"/>
    <property type="molecule type" value="Genomic_DNA"/>
</dbReference>
<keyword evidence="6 12" id="KW-0915">Sodium</keyword>
<evidence type="ECO:0000256" key="4">
    <source>
        <dbReference type="ARBA" id="ARBA00022692"/>
    </source>
</evidence>
<dbReference type="NCBIfam" id="NF010792">
    <property type="entry name" value="PRK14196.1"/>
    <property type="match status" value="1"/>
</dbReference>
<dbReference type="GO" id="GO:0062054">
    <property type="term" value="F:fluoride channel activity"/>
    <property type="evidence" value="ECO:0007669"/>
    <property type="project" value="UniProtKB-UniRule"/>
</dbReference>
<dbReference type="HAMAP" id="MF_00454">
    <property type="entry name" value="FluC"/>
    <property type="match status" value="1"/>
</dbReference>
<comment type="similarity">
    <text evidence="10 12">Belongs to the fluoride channel Fluc/FEX (TC 1.A.43) family.</text>
</comment>
<dbReference type="EMBL" id="CP123523">
    <property type="protein sequence ID" value="WGM06462.1"/>
    <property type="molecule type" value="Genomic_DNA"/>
</dbReference>
<evidence type="ECO:0000313" key="18">
    <source>
        <dbReference type="Proteomes" id="UP001177592"/>
    </source>
</evidence>
<evidence type="ECO:0000313" key="14">
    <source>
        <dbReference type="EMBL" id="WGL94797.1"/>
    </source>
</evidence>
<dbReference type="RefSeq" id="WP_026822362.1">
    <property type="nucleotide sequence ID" value="NZ_CP038613.1"/>
</dbReference>
<proteinExistence type="inferred from homology"/>
<dbReference type="Proteomes" id="UP001177595">
    <property type="component" value="Chromosome"/>
</dbReference>
<comment type="catalytic activity">
    <reaction evidence="11">
        <text>fluoride(in) = fluoride(out)</text>
        <dbReference type="Rhea" id="RHEA:76159"/>
        <dbReference type="ChEBI" id="CHEBI:17051"/>
    </reaction>
    <physiologicalReaction direction="left-to-right" evidence="11">
        <dbReference type="Rhea" id="RHEA:76160"/>
    </physiologicalReaction>
</comment>
<feature type="transmembrane region" description="Helical" evidence="12">
    <location>
        <begin position="103"/>
        <end position="124"/>
    </location>
</feature>
<comment type="activity regulation">
    <text evidence="12">Na(+) is not transported, but it plays an essential structural role and its presence is essential for fluoride channel function.</text>
</comment>
<name>A0A4V1BWI6_9GAMM</name>
<accession>A0A4V1BWI6</accession>
<dbReference type="Proteomes" id="UP000295134">
    <property type="component" value="Chromosome"/>
</dbReference>
<organism evidence="13 17">
    <name type="scientific">Arsenophonus nasoniae</name>
    <name type="common">son-killer infecting Nasonia vitripennis</name>
    <dbReference type="NCBI Taxonomy" id="638"/>
    <lineage>
        <taxon>Bacteria</taxon>
        <taxon>Pseudomonadati</taxon>
        <taxon>Pseudomonadota</taxon>
        <taxon>Gammaproteobacteria</taxon>
        <taxon>Enterobacterales</taxon>
        <taxon>Morganellaceae</taxon>
        <taxon>Arsenophonus</taxon>
    </lineage>
</organism>
<keyword evidence="4 12" id="KW-0812">Transmembrane</keyword>
<evidence type="ECO:0000313" key="16">
    <source>
        <dbReference type="EMBL" id="WGM06462.1"/>
    </source>
</evidence>
<dbReference type="NCBIfam" id="TIGR00494">
    <property type="entry name" value="crcB"/>
    <property type="match status" value="1"/>
</dbReference>
<dbReference type="AlphaFoldDB" id="A0A4V1BWI6"/>
<dbReference type="PANTHER" id="PTHR28259:SF1">
    <property type="entry name" value="FLUORIDE EXPORT PROTEIN 1-RELATED"/>
    <property type="match status" value="1"/>
</dbReference>
<evidence type="ECO:0000256" key="2">
    <source>
        <dbReference type="ARBA" id="ARBA00022475"/>
    </source>
</evidence>
<dbReference type="Proteomes" id="UP001177592">
    <property type="component" value="Chromosome"/>
</dbReference>
<dbReference type="EMBL" id="CP038613">
    <property type="protein sequence ID" value="QBY42323.1"/>
    <property type="molecule type" value="Genomic_DNA"/>
</dbReference>
<dbReference type="GO" id="GO:0005886">
    <property type="term" value="C:plasma membrane"/>
    <property type="evidence" value="ECO:0007669"/>
    <property type="project" value="UniProtKB-SubCell"/>
</dbReference>
<evidence type="ECO:0000256" key="11">
    <source>
        <dbReference type="ARBA" id="ARBA00035585"/>
    </source>
</evidence>